<evidence type="ECO:0000256" key="5">
    <source>
        <dbReference type="PROSITE-ProRule" id="PRU00289"/>
    </source>
</evidence>
<protein>
    <submittedName>
        <fullName evidence="9">DNA translocase FtsK</fullName>
    </submittedName>
</protein>
<dbReference type="CDD" id="cd01127">
    <property type="entry name" value="TrwB_TraG_TraD_VirD4"/>
    <property type="match status" value="1"/>
</dbReference>
<feature type="region of interest" description="Disordered" evidence="6">
    <location>
        <begin position="325"/>
        <end position="347"/>
    </location>
</feature>
<dbReference type="AlphaFoldDB" id="A0AAW6E450"/>
<dbReference type="Pfam" id="PF17854">
    <property type="entry name" value="FtsK_alpha"/>
    <property type="match status" value="1"/>
</dbReference>
<dbReference type="RefSeq" id="WP_195551455.1">
    <property type="nucleotide sequence ID" value="NZ_JADMNX010000004.1"/>
</dbReference>
<feature type="region of interest" description="Disordered" evidence="6">
    <location>
        <begin position="1"/>
        <end position="50"/>
    </location>
</feature>
<name>A0AAW6E450_9FIRM</name>
<dbReference type="GO" id="GO:0016020">
    <property type="term" value="C:membrane"/>
    <property type="evidence" value="ECO:0007669"/>
    <property type="project" value="UniProtKB-SubCell"/>
</dbReference>
<dbReference type="PROSITE" id="PS50901">
    <property type="entry name" value="FTSK"/>
    <property type="match status" value="1"/>
</dbReference>
<feature type="compositionally biased region" description="Low complexity" evidence="6">
    <location>
        <begin position="23"/>
        <end position="47"/>
    </location>
</feature>
<dbReference type="InterPro" id="IPR027417">
    <property type="entry name" value="P-loop_NTPase"/>
</dbReference>
<feature type="transmembrane region" description="Helical" evidence="7">
    <location>
        <begin position="59"/>
        <end position="77"/>
    </location>
</feature>
<dbReference type="SMART" id="SM00382">
    <property type="entry name" value="AAA"/>
    <property type="match status" value="1"/>
</dbReference>
<dbReference type="PANTHER" id="PTHR22683">
    <property type="entry name" value="SPORULATION PROTEIN RELATED"/>
    <property type="match status" value="1"/>
</dbReference>
<dbReference type="InterPro" id="IPR041027">
    <property type="entry name" value="FtsK_alpha"/>
</dbReference>
<dbReference type="GO" id="GO:0003677">
    <property type="term" value="F:DNA binding"/>
    <property type="evidence" value="ECO:0007669"/>
    <property type="project" value="UniProtKB-KW"/>
</dbReference>
<dbReference type="Proteomes" id="UP001211421">
    <property type="component" value="Unassembled WGS sequence"/>
</dbReference>
<comment type="caution">
    <text evidence="9">The sequence shown here is derived from an EMBL/GenBank/DDBJ whole genome shotgun (WGS) entry which is preliminary data.</text>
</comment>
<feature type="transmembrane region" description="Helical" evidence="7">
    <location>
        <begin position="191"/>
        <end position="213"/>
    </location>
</feature>
<dbReference type="Gene3D" id="3.40.50.300">
    <property type="entry name" value="P-loop containing nucleotide triphosphate hydrolases"/>
    <property type="match status" value="1"/>
</dbReference>
<dbReference type="InterPro" id="IPR018541">
    <property type="entry name" value="Ftsk_gamma"/>
</dbReference>
<evidence type="ECO:0000256" key="7">
    <source>
        <dbReference type="SAM" id="Phobius"/>
    </source>
</evidence>
<feature type="binding site" evidence="5">
    <location>
        <begin position="520"/>
        <end position="527"/>
    </location>
    <ligand>
        <name>ATP</name>
        <dbReference type="ChEBI" id="CHEBI:30616"/>
    </ligand>
</feature>
<comment type="similarity">
    <text evidence="1">Belongs to the FtsK/SpoIIIE/SftA family.</text>
</comment>
<keyword evidence="2 5" id="KW-0547">Nucleotide-binding</keyword>
<evidence type="ECO:0000256" key="6">
    <source>
        <dbReference type="SAM" id="MobiDB-lite"/>
    </source>
</evidence>
<feature type="region of interest" description="Disordered" evidence="6">
    <location>
        <begin position="771"/>
        <end position="790"/>
    </location>
</feature>
<feature type="compositionally biased region" description="Basic and acidic residues" evidence="6">
    <location>
        <begin position="325"/>
        <end position="341"/>
    </location>
</feature>
<dbReference type="InterPro" id="IPR050206">
    <property type="entry name" value="FtsK/SpoIIIE/SftA"/>
</dbReference>
<organism evidence="9 10">
    <name type="scientific">Ruminococcus bicirculans</name>
    <name type="common">ex Wegman et al. 2014</name>
    <dbReference type="NCBI Taxonomy" id="1160721"/>
    <lineage>
        <taxon>Bacteria</taxon>
        <taxon>Bacillati</taxon>
        <taxon>Bacillota</taxon>
        <taxon>Clostridia</taxon>
        <taxon>Eubacteriales</taxon>
        <taxon>Oscillospiraceae</taxon>
        <taxon>Ruminococcus</taxon>
    </lineage>
</organism>
<feature type="transmembrane region" description="Helical" evidence="7">
    <location>
        <begin position="125"/>
        <end position="146"/>
    </location>
</feature>
<keyword evidence="4" id="KW-0238">DNA-binding</keyword>
<dbReference type="SMART" id="SM00843">
    <property type="entry name" value="Ftsk_gamma"/>
    <property type="match status" value="1"/>
</dbReference>
<feature type="compositionally biased region" description="Basic and acidic residues" evidence="6">
    <location>
        <begin position="241"/>
        <end position="252"/>
    </location>
</feature>
<dbReference type="SUPFAM" id="SSF52540">
    <property type="entry name" value="P-loop containing nucleoside triphosphate hydrolases"/>
    <property type="match status" value="1"/>
</dbReference>
<proteinExistence type="inferred from homology"/>
<evidence type="ECO:0000313" key="9">
    <source>
        <dbReference type="EMBL" id="MDB8741814.1"/>
    </source>
</evidence>
<dbReference type="Gene3D" id="3.30.980.40">
    <property type="match status" value="1"/>
</dbReference>
<dbReference type="InterPro" id="IPR036388">
    <property type="entry name" value="WH-like_DNA-bd_sf"/>
</dbReference>
<dbReference type="Gene3D" id="1.10.10.10">
    <property type="entry name" value="Winged helix-like DNA-binding domain superfamily/Winged helix DNA-binding domain"/>
    <property type="match status" value="1"/>
</dbReference>
<dbReference type="Pfam" id="PF09397">
    <property type="entry name" value="FtsK_gamma"/>
    <property type="match status" value="1"/>
</dbReference>
<feature type="transmembrane region" description="Helical" evidence="7">
    <location>
        <begin position="166"/>
        <end position="184"/>
    </location>
</feature>
<dbReference type="InterPro" id="IPR036390">
    <property type="entry name" value="WH_DNA-bd_sf"/>
</dbReference>
<evidence type="ECO:0000256" key="2">
    <source>
        <dbReference type="ARBA" id="ARBA00022741"/>
    </source>
</evidence>
<feature type="transmembrane region" description="Helical" evidence="7">
    <location>
        <begin position="92"/>
        <end position="113"/>
    </location>
</feature>
<dbReference type="InterPro" id="IPR002543">
    <property type="entry name" value="FtsK_dom"/>
</dbReference>
<dbReference type="EMBL" id="JAQMLS010000004">
    <property type="protein sequence ID" value="MDB8741814.1"/>
    <property type="molecule type" value="Genomic_DNA"/>
</dbReference>
<gene>
    <name evidence="9" type="ORF">PNV70_07000</name>
</gene>
<evidence type="ECO:0000259" key="8">
    <source>
        <dbReference type="PROSITE" id="PS50901"/>
    </source>
</evidence>
<feature type="region of interest" description="Disordered" evidence="6">
    <location>
        <begin position="232"/>
        <end position="252"/>
    </location>
</feature>
<keyword evidence="7" id="KW-0472">Membrane</keyword>
<evidence type="ECO:0000256" key="3">
    <source>
        <dbReference type="ARBA" id="ARBA00022840"/>
    </source>
</evidence>
<keyword evidence="3 5" id="KW-0067">ATP-binding</keyword>
<feature type="compositionally biased region" description="Polar residues" evidence="6">
    <location>
        <begin position="772"/>
        <end position="789"/>
    </location>
</feature>
<evidence type="ECO:0000256" key="4">
    <source>
        <dbReference type="ARBA" id="ARBA00023125"/>
    </source>
</evidence>
<keyword evidence="7" id="KW-0812">Transmembrane</keyword>
<evidence type="ECO:0000256" key="1">
    <source>
        <dbReference type="ARBA" id="ARBA00006474"/>
    </source>
</evidence>
<accession>A0AAW6E450</accession>
<dbReference type="SUPFAM" id="SSF46785">
    <property type="entry name" value="Winged helix' DNA-binding domain"/>
    <property type="match status" value="1"/>
</dbReference>
<dbReference type="InterPro" id="IPR003593">
    <property type="entry name" value="AAA+_ATPase"/>
</dbReference>
<evidence type="ECO:0000313" key="10">
    <source>
        <dbReference type="Proteomes" id="UP001211421"/>
    </source>
</evidence>
<sequence>MAAQKKGSKPAPKQTAAKKKPAQKPAQAAKKNTKQQKPQSKPPQSNSMTAVRERENRRFWSYILFFFGILELLITFVEGDGLWKWLHELNRGLFGVTVFLFAPMIIYVALMIASDVTHNKVIAKVVEGSVLMLLISGMAQIIQVGSVDGSSFWLKLVGLFNDGKQLRGGGLTSALLGWPLLSLFKRVGAGIVIVLVAFTFIMLLTNVTLPQLLKAISKPFVKSYEAVNEERIERAAQPPKPPREKKEPKRNGRVDIAKFYPDDGPDTAAEAFVPVAEAEEATDKVDASKIDMPVHPVKAPVITHEKLEETAKTTDNEELKKIIENAIGDSREEKKSKDEPVKPPVVNVDKNGQTTFFEKDNKISAYVYPPVDILKYAKNPVASEIVQQEIQEKSAKLVETLETYGAKTRIVGIHRGPSVTRYELQPAAGVRVSKITGLADDIALNLAAMSVRIEAPVPGKACIGIEVPNDHRDTVSLRELIDSEEYRKAKGKLTFAVGKDIEGNIIIGDIAKMPHMLVAGTTGSGKSVFTNSIILSILYHASPDEVKLILIDPKKVEFPIYNKIPHLLIPVVTEPLKAAGALGWAVNEMNKRYLMFEANNVKNLQEFNDMVLEERNKPAEEQDEVRAKIDLLPQIVIVVDEFADLMMAARSEVEDSVLRLAQLARAAGIHMIIATQSPRADVLTGLIKSNIPSRVSLSVSSNVDSRVILDESGAEKLLGNGDLLYKPVGVKKPIRMQSGYAATSEIREVVNFLKNEHTAEYSDEVIAEVEENTPQPKDSGSAGSDNVSVNPDDDLVNQAISIIVQTNNASTAFLQRKLKLGFPRAARIMDEIEEMGIIGPQEGSKARKINITKEEWAEMQARR</sequence>
<dbReference type="GO" id="GO:0005524">
    <property type="term" value="F:ATP binding"/>
    <property type="evidence" value="ECO:0007669"/>
    <property type="project" value="UniProtKB-UniRule"/>
</dbReference>
<feature type="domain" description="FtsK" evidence="8">
    <location>
        <begin position="502"/>
        <end position="706"/>
    </location>
</feature>
<keyword evidence="7" id="KW-1133">Transmembrane helix</keyword>
<reference evidence="9" key="1">
    <citation type="submission" date="2023-01" db="EMBL/GenBank/DDBJ databases">
        <title>Human gut microbiome strain richness.</title>
        <authorList>
            <person name="Chen-Liaw A."/>
        </authorList>
    </citation>
    <scope>NUCLEOTIDE SEQUENCE</scope>
    <source>
        <strain evidence="9">D59st1_B8_D59t2_181005</strain>
    </source>
</reference>
<dbReference type="Pfam" id="PF01580">
    <property type="entry name" value="FtsK_SpoIIIE"/>
    <property type="match status" value="1"/>
</dbReference>
<dbReference type="PANTHER" id="PTHR22683:SF41">
    <property type="entry name" value="DNA TRANSLOCASE FTSK"/>
    <property type="match status" value="1"/>
</dbReference>